<reference evidence="3" key="1">
    <citation type="journal article" date="2021" name="Curr. Microbiol.">
        <title>Complete genome of nocamycin-producing strain Saccharothrix syringae NRRL B-16468 reveals the biosynthetic potential for secondary metabolites.</title>
        <authorList>
            <person name="Mo X."/>
            <person name="Yang S."/>
        </authorList>
    </citation>
    <scope>NUCLEOTIDE SEQUENCE [LARGE SCALE GENOMIC DNA]</scope>
    <source>
        <strain evidence="3">ATCC 51364 / DSM 43886 / JCM 6844 / KCTC 9398 / NBRC 14523 / NRRL B-16468 / INA 2240</strain>
    </source>
</reference>
<evidence type="ECO:0000256" key="1">
    <source>
        <dbReference type="SAM" id="SignalP"/>
    </source>
</evidence>
<dbReference type="KEGG" id="ssyi:EKG83_25790"/>
<keyword evidence="3" id="KW-1185">Reference proteome</keyword>
<proteinExistence type="predicted"/>
<sequence length="235" mass="25332">MHHFRRWAIAALAALCATTLVTGPADAVPAVPTQLTASTDVTEVDAGQEVTITGWLTKDSPDGQVGVSGGHIVIHLCDGPGCTPWGTTDTITDATGHFTKRFAPSRTSLLYIQFAWPSTGPDLLPSSVVRPITVFQPISFGSQIARMADGQVRAYGGYGYPTQVPPPSAPVSRIEYSADGATWTPVHSVALAHFMYGYLFYSEYLVHPDPGYWRTVYDNRPTYARPVTTPAVYVA</sequence>
<keyword evidence="1" id="KW-0732">Signal</keyword>
<dbReference type="EMBL" id="CP034550">
    <property type="protein sequence ID" value="QFZ20376.1"/>
    <property type="molecule type" value="Genomic_DNA"/>
</dbReference>
<dbReference type="Proteomes" id="UP000325787">
    <property type="component" value="Chromosome"/>
</dbReference>
<evidence type="ECO:0000313" key="2">
    <source>
        <dbReference type="EMBL" id="QFZ20376.1"/>
    </source>
</evidence>
<feature type="chain" id="PRO_5024929130" description="Carboxypeptidase regulatory-like domain-containing protein" evidence="1">
    <location>
        <begin position="28"/>
        <end position="235"/>
    </location>
</feature>
<evidence type="ECO:0000313" key="3">
    <source>
        <dbReference type="Proteomes" id="UP000325787"/>
    </source>
</evidence>
<evidence type="ECO:0008006" key="4">
    <source>
        <dbReference type="Google" id="ProtNLM"/>
    </source>
</evidence>
<accession>A0A5Q0H2B2</accession>
<feature type="signal peptide" evidence="1">
    <location>
        <begin position="1"/>
        <end position="27"/>
    </location>
</feature>
<organism evidence="2 3">
    <name type="scientific">Saccharothrix syringae</name>
    <name type="common">Nocardiopsis syringae</name>
    <dbReference type="NCBI Taxonomy" id="103733"/>
    <lineage>
        <taxon>Bacteria</taxon>
        <taxon>Bacillati</taxon>
        <taxon>Actinomycetota</taxon>
        <taxon>Actinomycetes</taxon>
        <taxon>Pseudonocardiales</taxon>
        <taxon>Pseudonocardiaceae</taxon>
        <taxon>Saccharothrix</taxon>
    </lineage>
</organism>
<dbReference type="AlphaFoldDB" id="A0A5Q0H2B2"/>
<protein>
    <recommendedName>
        <fullName evidence="4">Carboxypeptidase regulatory-like domain-containing protein</fullName>
    </recommendedName>
</protein>
<dbReference type="RefSeq" id="WP_033433553.1">
    <property type="nucleotide sequence ID" value="NZ_CP034550.1"/>
</dbReference>
<dbReference type="OrthoDB" id="3447380at2"/>
<gene>
    <name evidence="2" type="ORF">EKG83_25790</name>
</gene>
<name>A0A5Q0H2B2_SACSY</name>